<protein>
    <submittedName>
        <fullName evidence="2">Uncharacterized protein</fullName>
    </submittedName>
</protein>
<accession>A0A1H7DIT2</accession>
<keyword evidence="3" id="KW-1185">Reference proteome</keyword>
<dbReference type="Proteomes" id="UP000198866">
    <property type="component" value="Unassembled WGS sequence"/>
</dbReference>
<evidence type="ECO:0000256" key="1">
    <source>
        <dbReference type="SAM" id="MobiDB-lite"/>
    </source>
</evidence>
<feature type="region of interest" description="Disordered" evidence="1">
    <location>
        <begin position="151"/>
        <end position="183"/>
    </location>
</feature>
<name>A0A1H7DIT2_9BURK</name>
<evidence type="ECO:0000313" key="3">
    <source>
        <dbReference type="Proteomes" id="UP000198866"/>
    </source>
</evidence>
<proteinExistence type="predicted"/>
<organism evidence="2 3">
    <name type="scientific">Paraburkholderia diazotrophica</name>
    <dbReference type="NCBI Taxonomy" id="667676"/>
    <lineage>
        <taxon>Bacteria</taxon>
        <taxon>Pseudomonadati</taxon>
        <taxon>Pseudomonadota</taxon>
        <taxon>Betaproteobacteria</taxon>
        <taxon>Burkholderiales</taxon>
        <taxon>Burkholderiaceae</taxon>
        <taxon>Paraburkholderia</taxon>
    </lineage>
</organism>
<sequence length="183" mass="20375">MSVVNEVAIRYRTPPALGAASRGEGVLCGANAYTQFAAKGRRNIRCREPQSRCMKQVRRSGRALATNVGHMCCRAKDGDVESPWVKVKHWRCERLSSTYSSLPRQRRVGAAPHRGILLVNPDSREPLRNKGSRPLPVSFVGSRPRRGCFVGETWATRGGRPSDWSGERSGRRPNRSPHSQATR</sequence>
<reference evidence="3" key="1">
    <citation type="submission" date="2016-10" db="EMBL/GenBank/DDBJ databases">
        <authorList>
            <person name="Varghese N."/>
            <person name="Submissions S."/>
        </authorList>
    </citation>
    <scope>NUCLEOTIDE SEQUENCE [LARGE SCALE GENOMIC DNA]</scope>
    <source>
        <strain evidence="3">LMG 26031</strain>
    </source>
</reference>
<gene>
    <name evidence="2" type="ORF">SAMN05192539_103086</name>
</gene>
<dbReference type="EMBL" id="FNYE01000030">
    <property type="protein sequence ID" value="SEK01693.1"/>
    <property type="molecule type" value="Genomic_DNA"/>
</dbReference>
<evidence type="ECO:0000313" key="2">
    <source>
        <dbReference type="EMBL" id="SEK01693.1"/>
    </source>
</evidence>
<dbReference type="AlphaFoldDB" id="A0A1H7DIT2"/>